<feature type="compositionally biased region" description="Acidic residues" evidence="1">
    <location>
        <begin position="192"/>
        <end position="202"/>
    </location>
</feature>
<dbReference type="AlphaFoldDB" id="A0A844ZHP9"/>
<feature type="chain" id="PRO_5032297654" evidence="2">
    <location>
        <begin position="21"/>
        <end position="215"/>
    </location>
</feature>
<evidence type="ECO:0000256" key="1">
    <source>
        <dbReference type="SAM" id="MobiDB-lite"/>
    </source>
</evidence>
<evidence type="ECO:0000313" key="4">
    <source>
        <dbReference type="Proteomes" id="UP000435243"/>
    </source>
</evidence>
<organism evidence="3 4">
    <name type="scientific">Alteraurantiacibacter aestuarii</name>
    <dbReference type="NCBI Taxonomy" id="650004"/>
    <lineage>
        <taxon>Bacteria</taxon>
        <taxon>Pseudomonadati</taxon>
        <taxon>Pseudomonadota</taxon>
        <taxon>Alphaproteobacteria</taxon>
        <taxon>Sphingomonadales</taxon>
        <taxon>Erythrobacteraceae</taxon>
        <taxon>Alteraurantiacibacter</taxon>
    </lineage>
</organism>
<dbReference type="OrthoDB" id="7275869at2"/>
<keyword evidence="4" id="KW-1185">Reference proteome</keyword>
<name>A0A844ZHP9_9SPHN</name>
<evidence type="ECO:0000256" key="2">
    <source>
        <dbReference type="SAM" id="SignalP"/>
    </source>
</evidence>
<comment type="caution">
    <text evidence="3">The sequence shown here is derived from an EMBL/GenBank/DDBJ whole genome shotgun (WGS) entry which is preliminary data.</text>
</comment>
<feature type="region of interest" description="Disordered" evidence="1">
    <location>
        <begin position="167"/>
        <end position="215"/>
    </location>
</feature>
<gene>
    <name evidence="3" type="ORF">GRI32_01210</name>
</gene>
<proteinExistence type="predicted"/>
<sequence>MLHKFLLALAVLLLPVSALAQGIEGNWDLRSGDTTIFRFTIAEGDGGEWSGTWQRPASFNTDGNAFARLSGGVEDVPSMTGIEFLERVELSFDDPRPGAIPDIFRFELIDEGHVRMTYVGTDLEPYLLVRSGENDPMGDWDITAIYRRTLPASAADGDIRVRSNQPALELRSARPSAAPPPPPADEPVAAAEQEDEAPQVEEPETRIGSDFLEGF</sequence>
<protein>
    <submittedName>
        <fullName evidence="3">Uncharacterized protein</fullName>
    </submittedName>
</protein>
<evidence type="ECO:0000313" key="3">
    <source>
        <dbReference type="EMBL" id="MXO87355.1"/>
    </source>
</evidence>
<reference evidence="3 4" key="1">
    <citation type="submission" date="2019-12" db="EMBL/GenBank/DDBJ databases">
        <title>Genomic-based taxomic classification of the family Erythrobacteraceae.</title>
        <authorList>
            <person name="Xu L."/>
        </authorList>
    </citation>
    <scope>NUCLEOTIDE SEQUENCE [LARGE SCALE GENOMIC DNA]</scope>
    <source>
        <strain evidence="3 4">JCM 16339</strain>
    </source>
</reference>
<feature type="signal peptide" evidence="2">
    <location>
        <begin position="1"/>
        <end position="20"/>
    </location>
</feature>
<dbReference type="RefSeq" id="WP_160589305.1">
    <property type="nucleotide sequence ID" value="NZ_BAAAFP010000002.1"/>
</dbReference>
<dbReference type="EMBL" id="WTYY01000001">
    <property type="protein sequence ID" value="MXO87355.1"/>
    <property type="molecule type" value="Genomic_DNA"/>
</dbReference>
<dbReference type="Proteomes" id="UP000435243">
    <property type="component" value="Unassembled WGS sequence"/>
</dbReference>
<keyword evidence="2" id="KW-0732">Signal</keyword>
<accession>A0A844ZHP9</accession>